<proteinExistence type="predicted"/>
<protein>
    <submittedName>
        <fullName evidence="1">Uncharacterized protein</fullName>
    </submittedName>
</protein>
<evidence type="ECO:0000313" key="2">
    <source>
        <dbReference type="Proteomes" id="UP000003178"/>
    </source>
</evidence>
<dbReference type="STRING" id="500633.CLOHIR_00874"/>
<evidence type="ECO:0000313" key="1">
    <source>
        <dbReference type="EMBL" id="EEA85436.1"/>
    </source>
</evidence>
<organism evidence="1 2">
    <name type="scientific">Peptacetobacter hiranonis (strain DSM 13275 / JCM 10541 / KCTC 15199 / TO-931)</name>
    <name type="common">Clostridium hiranonis</name>
    <dbReference type="NCBI Taxonomy" id="500633"/>
    <lineage>
        <taxon>Bacteria</taxon>
        <taxon>Bacillati</taxon>
        <taxon>Bacillota</taxon>
        <taxon>Clostridia</taxon>
        <taxon>Peptostreptococcales</taxon>
        <taxon>Peptostreptococcaceae</taxon>
        <taxon>Peptacetobacter</taxon>
    </lineage>
</organism>
<comment type="caution">
    <text evidence="1">The sequence shown here is derived from an EMBL/GenBank/DDBJ whole genome shotgun (WGS) entry which is preliminary data.</text>
</comment>
<keyword evidence="2" id="KW-1185">Reference proteome</keyword>
<reference evidence="1 2" key="2">
    <citation type="submission" date="2008-10" db="EMBL/GenBank/DDBJ databases">
        <title>Draft genome sequence of Clostridium hiranonis (DSM 13275).</title>
        <authorList>
            <person name="Sudarsanam P."/>
            <person name="Ley R."/>
            <person name="Guruge J."/>
            <person name="Turnbaugh P.J."/>
            <person name="Mahowald M."/>
            <person name="Liep D."/>
            <person name="Gordon J."/>
        </authorList>
    </citation>
    <scope>NUCLEOTIDE SEQUENCE [LARGE SCALE GENOMIC DNA]</scope>
    <source>
        <strain evidence="1 2">DSM 13275</strain>
    </source>
</reference>
<dbReference type="AlphaFoldDB" id="B6FYC2"/>
<accession>B6FYC2</accession>
<gene>
    <name evidence="1" type="ORF">CLOHIR_00874</name>
</gene>
<reference evidence="1 2" key="1">
    <citation type="submission" date="2008-09" db="EMBL/GenBank/DDBJ databases">
        <authorList>
            <person name="Fulton L."/>
            <person name="Clifton S."/>
            <person name="Fulton B."/>
            <person name="Xu J."/>
            <person name="Minx P."/>
            <person name="Pepin K.H."/>
            <person name="Johnson M."/>
            <person name="Thiruvilangam P."/>
            <person name="Bhonagiri V."/>
            <person name="Nash W.E."/>
            <person name="Mardis E.R."/>
            <person name="Wilson R.K."/>
        </authorList>
    </citation>
    <scope>NUCLEOTIDE SEQUENCE [LARGE SCALE GENOMIC DNA]</scope>
    <source>
        <strain evidence="1 2">DSM 13275</strain>
    </source>
</reference>
<dbReference type="EMBL" id="ABWP01000035">
    <property type="protein sequence ID" value="EEA85436.1"/>
    <property type="molecule type" value="Genomic_DNA"/>
</dbReference>
<sequence>MKVKIEISINIDKNYEKNICEIKTLCKKLLSSLKMENVFKLNSKR</sequence>
<dbReference type="Proteomes" id="UP000003178">
    <property type="component" value="Unassembled WGS sequence"/>
</dbReference>
<name>B6FYC2_PEPHT</name>
<dbReference type="HOGENOM" id="CLU_3198075_0_0_9"/>